<gene>
    <name evidence="1" type="ORF">BDN72DRAFT_831341</name>
</gene>
<reference evidence="1 2" key="1">
    <citation type="journal article" date="2019" name="Nat. Ecol. Evol.">
        <title>Megaphylogeny resolves global patterns of mushroom evolution.</title>
        <authorList>
            <person name="Varga T."/>
            <person name="Krizsan K."/>
            <person name="Foldi C."/>
            <person name="Dima B."/>
            <person name="Sanchez-Garcia M."/>
            <person name="Sanchez-Ramirez S."/>
            <person name="Szollosi G.J."/>
            <person name="Szarkandi J.G."/>
            <person name="Papp V."/>
            <person name="Albert L."/>
            <person name="Andreopoulos W."/>
            <person name="Angelini C."/>
            <person name="Antonin V."/>
            <person name="Barry K.W."/>
            <person name="Bougher N.L."/>
            <person name="Buchanan P."/>
            <person name="Buyck B."/>
            <person name="Bense V."/>
            <person name="Catcheside P."/>
            <person name="Chovatia M."/>
            <person name="Cooper J."/>
            <person name="Damon W."/>
            <person name="Desjardin D."/>
            <person name="Finy P."/>
            <person name="Geml J."/>
            <person name="Haridas S."/>
            <person name="Hughes K."/>
            <person name="Justo A."/>
            <person name="Karasinski D."/>
            <person name="Kautmanova I."/>
            <person name="Kiss B."/>
            <person name="Kocsube S."/>
            <person name="Kotiranta H."/>
            <person name="LaButti K.M."/>
            <person name="Lechner B.E."/>
            <person name="Liimatainen K."/>
            <person name="Lipzen A."/>
            <person name="Lukacs Z."/>
            <person name="Mihaltcheva S."/>
            <person name="Morgado L.N."/>
            <person name="Niskanen T."/>
            <person name="Noordeloos M.E."/>
            <person name="Ohm R.A."/>
            <person name="Ortiz-Santana B."/>
            <person name="Ovrebo C."/>
            <person name="Racz N."/>
            <person name="Riley R."/>
            <person name="Savchenko A."/>
            <person name="Shiryaev A."/>
            <person name="Soop K."/>
            <person name="Spirin V."/>
            <person name="Szebenyi C."/>
            <person name="Tomsovsky M."/>
            <person name="Tulloss R.E."/>
            <person name="Uehling J."/>
            <person name="Grigoriev I.V."/>
            <person name="Vagvolgyi C."/>
            <person name="Papp T."/>
            <person name="Martin F.M."/>
            <person name="Miettinen O."/>
            <person name="Hibbett D.S."/>
            <person name="Nagy L.G."/>
        </authorList>
    </citation>
    <scope>NUCLEOTIDE SEQUENCE [LARGE SCALE GENOMIC DNA]</scope>
    <source>
        <strain evidence="1 2">NL-1719</strain>
    </source>
</reference>
<accession>A0ACD3BE27</accession>
<name>A0ACD3BE27_9AGAR</name>
<evidence type="ECO:0000313" key="2">
    <source>
        <dbReference type="Proteomes" id="UP000308600"/>
    </source>
</evidence>
<keyword evidence="2" id="KW-1185">Reference proteome</keyword>
<protein>
    <submittedName>
        <fullName evidence="1">Uncharacterized protein</fullName>
    </submittedName>
</protein>
<sequence>MDRFLAPHSPEAAAHTLLTENWFYWDLDHANLNENLVAGCASYRAFDRYLSGQDMYLLPRTRSELERILRRYAYDAIHNAIAKCRAALQPGGYGRVCYLAEKSISDVLNANDNAESLLRLHYNPSATPVHESAEPSARSIPTK</sequence>
<dbReference type="Proteomes" id="UP000308600">
    <property type="component" value="Unassembled WGS sequence"/>
</dbReference>
<proteinExistence type="predicted"/>
<dbReference type="EMBL" id="ML208261">
    <property type="protein sequence ID" value="TFK75899.1"/>
    <property type="molecule type" value="Genomic_DNA"/>
</dbReference>
<organism evidence="1 2">
    <name type="scientific">Pluteus cervinus</name>
    <dbReference type="NCBI Taxonomy" id="181527"/>
    <lineage>
        <taxon>Eukaryota</taxon>
        <taxon>Fungi</taxon>
        <taxon>Dikarya</taxon>
        <taxon>Basidiomycota</taxon>
        <taxon>Agaricomycotina</taxon>
        <taxon>Agaricomycetes</taxon>
        <taxon>Agaricomycetidae</taxon>
        <taxon>Agaricales</taxon>
        <taxon>Pluteineae</taxon>
        <taxon>Pluteaceae</taxon>
        <taxon>Pluteus</taxon>
    </lineage>
</organism>
<evidence type="ECO:0000313" key="1">
    <source>
        <dbReference type="EMBL" id="TFK75899.1"/>
    </source>
</evidence>